<proteinExistence type="inferred from homology"/>
<dbReference type="Proteomes" id="UP000193922">
    <property type="component" value="Unassembled WGS sequence"/>
</dbReference>
<evidence type="ECO:0000259" key="7">
    <source>
        <dbReference type="Pfam" id="PF00081"/>
    </source>
</evidence>
<dbReference type="PANTHER" id="PTHR43595">
    <property type="entry name" value="37S RIBOSOMAL PROTEIN S26, MITOCHONDRIAL"/>
    <property type="match status" value="1"/>
</dbReference>
<comment type="function">
    <text evidence="6">Destroys radicals which are normally produced within the cells and which are toxic to biological systems.</text>
</comment>
<comment type="catalytic activity">
    <reaction evidence="6">
        <text>2 superoxide + 2 H(+) = H2O2 + O2</text>
        <dbReference type="Rhea" id="RHEA:20696"/>
        <dbReference type="ChEBI" id="CHEBI:15378"/>
        <dbReference type="ChEBI" id="CHEBI:15379"/>
        <dbReference type="ChEBI" id="CHEBI:16240"/>
        <dbReference type="ChEBI" id="CHEBI:18421"/>
        <dbReference type="EC" id="1.15.1.1"/>
    </reaction>
</comment>
<organism evidence="9 10">
    <name type="scientific">Linderina pennispora</name>
    <dbReference type="NCBI Taxonomy" id="61395"/>
    <lineage>
        <taxon>Eukaryota</taxon>
        <taxon>Fungi</taxon>
        <taxon>Fungi incertae sedis</taxon>
        <taxon>Zoopagomycota</taxon>
        <taxon>Kickxellomycotina</taxon>
        <taxon>Kickxellomycetes</taxon>
        <taxon>Kickxellales</taxon>
        <taxon>Kickxellaceae</taxon>
        <taxon>Linderina</taxon>
    </lineage>
</organism>
<dbReference type="Pfam" id="PF02777">
    <property type="entry name" value="Sod_Fe_C"/>
    <property type="match status" value="2"/>
</dbReference>
<dbReference type="GO" id="GO:0046872">
    <property type="term" value="F:metal ion binding"/>
    <property type="evidence" value="ECO:0007669"/>
    <property type="project" value="UniProtKB-KW"/>
</dbReference>
<dbReference type="SUPFAM" id="SSF54719">
    <property type="entry name" value="Fe,Mn superoxide dismutase (SOD), C-terminal domain"/>
    <property type="match status" value="1"/>
</dbReference>
<gene>
    <name evidence="9" type="ORF">DL89DRAFT_268800</name>
</gene>
<dbReference type="EC" id="1.15.1.1" evidence="2 6"/>
<feature type="domain" description="Manganese/iron superoxide dismutase C-terminal" evidence="8">
    <location>
        <begin position="202"/>
        <end position="244"/>
    </location>
</feature>
<dbReference type="EMBL" id="MCFD01000010">
    <property type="protein sequence ID" value="ORX68290.1"/>
    <property type="molecule type" value="Genomic_DNA"/>
</dbReference>
<dbReference type="InterPro" id="IPR001189">
    <property type="entry name" value="Mn/Fe_SOD"/>
</dbReference>
<dbReference type="InterPro" id="IPR036314">
    <property type="entry name" value="SOD_C_sf"/>
</dbReference>
<dbReference type="GO" id="GO:0004784">
    <property type="term" value="F:superoxide dismutase activity"/>
    <property type="evidence" value="ECO:0007669"/>
    <property type="project" value="UniProtKB-EC"/>
</dbReference>
<dbReference type="Pfam" id="PF00081">
    <property type="entry name" value="Sod_Fe_N"/>
    <property type="match status" value="1"/>
</dbReference>
<dbReference type="Gene3D" id="3.55.40.20">
    <property type="entry name" value="Iron/manganese superoxide dismutase, C-terminal domain"/>
    <property type="match status" value="1"/>
</dbReference>
<sequence length="256" mass="29103">MFGLAGRFRSKALPLTQRILKAKLHQPALLPYQPEKGLAPFLSAQSVDFLYNMRQCELVNNVNRLTEGTDFEGKDLYKVIFDAAIDPAQTALLNNASQAWNNDFFLQSLIDEPQTPREDVKRQIAEQFGSFERFKESFTSSALALFGNGWTWLVINESGQLAVMNTYNGGSPLTAVPGSRDVKVKGISYSQVMRNRGKRPFVRLTPVLGLSMWQEAYLPDYGLDRETYVSRFWDVINWNVVHERLLNTRSGSQMPR</sequence>
<evidence type="ECO:0000256" key="4">
    <source>
        <dbReference type="ARBA" id="ARBA00023002"/>
    </source>
</evidence>
<dbReference type="GeneID" id="63804696"/>
<evidence type="ECO:0000313" key="9">
    <source>
        <dbReference type="EMBL" id="ORX68290.1"/>
    </source>
</evidence>
<dbReference type="Gene3D" id="1.10.287.990">
    <property type="entry name" value="Fe,Mn superoxide dismutase (SOD) domain"/>
    <property type="match status" value="1"/>
</dbReference>
<evidence type="ECO:0000256" key="1">
    <source>
        <dbReference type="ARBA" id="ARBA00008714"/>
    </source>
</evidence>
<feature type="domain" description="Manganese/iron superoxide dismutase N-terminal" evidence="7">
    <location>
        <begin position="30"/>
        <end position="109"/>
    </location>
</feature>
<dbReference type="RefSeq" id="XP_040742104.1">
    <property type="nucleotide sequence ID" value="XM_040888048.1"/>
</dbReference>
<dbReference type="PANTHER" id="PTHR43595:SF2">
    <property type="entry name" value="SMALL RIBOSOMAL SUBUNIT PROTEIN MS42"/>
    <property type="match status" value="1"/>
</dbReference>
<dbReference type="InterPro" id="IPR019832">
    <property type="entry name" value="Mn/Fe_SOD_C"/>
</dbReference>
<evidence type="ECO:0000313" key="10">
    <source>
        <dbReference type="Proteomes" id="UP000193922"/>
    </source>
</evidence>
<comment type="caution">
    <text evidence="9">The sequence shown here is derived from an EMBL/GenBank/DDBJ whole genome shotgun (WGS) entry which is preliminary data.</text>
</comment>
<keyword evidence="3 6" id="KW-0479">Metal-binding</keyword>
<dbReference type="SUPFAM" id="SSF46609">
    <property type="entry name" value="Fe,Mn superoxide dismutase (SOD), N-terminal domain"/>
    <property type="match status" value="1"/>
</dbReference>
<comment type="similarity">
    <text evidence="1 6">Belongs to the iron/manganese superoxide dismutase family.</text>
</comment>
<dbReference type="OrthoDB" id="275227at2759"/>
<dbReference type="GO" id="GO:0005737">
    <property type="term" value="C:cytoplasm"/>
    <property type="evidence" value="ECO:0007669"/>
    <property type="project" value="TreeGrafter"/>
</dbReference>
<protein>
    <recommendedName>
        <fullName evidence="2 6">Superoxide dismutase</fullName>
        <ecNumber evidence="2 6">1.15.1.1</ecNumber>
    </recommendedName>
</protein>
<dbReference type="PIRSF" id="PIRSF000349">
    <property type="entry name" value="SODismutase"/>
    <property type="match status" value="1"/>
</dbReference>
<name>A0A1Y1W3Z6_9FUNG</name>
<accession>A0A1Y1W3Z6</accession>
<evidence type="ECO:0000256" key="5">
    <source>
        <dbReference type="ARBA" id="ARBA00037226"/>
    </source>
</evidence>
<dbReference type="STRING" id="61395.A0A1Y1W3Z6"/>
<keyword evidence="10" id="KW-1185">Reference proteome</keyword>
<dbReference type="InterPro" id="IPR019831">
    <property type="entry name" value="Mn/Fe_SOD_N"/>
</dbReference>
<evidence type="ECO:0000256" key="3">
    <source>
        <dbReference type="ARBA" id="ARBA00022723"/>
    </source>
</evidence>
<keyword evidence="4 6" id="KW-0560">Oxidoreductase</keyword>
<evidence type="ECO:0000256" key="2">
    <source>
        <dbReference type="ARBA" id="ARBA00012682"/>
    </source>
</evidence>
<evidence type="ECO:0000259" key="8">
    <source>
        <dbReference type="Pfam" id="PF02777"/>
    </source>
</evidence>
<dbReference type="InterPro" id="IPR036324">
    <property type="entry name" value="Mn/Fe_SOD_N_sf"/>
</dbReference>
<dbReference type="AlphaFoldDB" id="A0A1Y1W3Z6"/>
<reference evidence="9 10" key="1">
    <citation type="submission" date="2016-07" db="EMBL/GenBank/DDBJ databases">
        <title>Pervasive Adenine N6-methylation of Active Genes in Fungi.</title>
        <authorList>
            <consortium name="DOE Joint Genome Institute"/>
            <person name="Mondo S.J."/>
            <person name="Dannebaum R.O."/>
            <person name="Kuo R.C."/>
            <person name="Labutti K."/>
            <person name="Haridas S."/>
            <person name="Kuo A."/>
            <person name="Salamov A."/>
            <person name="Ahrendt S.R."/>
            <person name="Lipzen A."/>
            <person name="Sullivan W."/>
            <person name="Andreopoulos W.B."/>
            <person name="Clum A."/>
            <person name="Lindquist E."/>
            <person name="Daum C."/>
            <person name="Ramamoorthy G.K."/>
            <person name="Gryganskyi A."/>
            <person name="Culley D."/>
            <person name="Magnuson J.K."/>
            <person name="James T.Y."/>
            <person name="O'Malley M.A."/>
            <person name="Stajich J.E."/>
            <person name="Spatafora J.W."/>
            <person name="Visel A."/>
            <person name="Grigoriev I.V."/>
        </authorList>
    </citation>
    <scope>NUCLEOTIDE SEQUENCE [LARGE SCALE GENOMIC DNA]</scope>
    <source>
        <strain evidence="9 10">ATCC 12442</strain>
    </source>
</reference>
<feature type="domain" description="Manganese/iron superoxide dismutase C-terminal" evidence="8">
    <location>
        <begin position="117"/>
        <end position="175"/>
    </location>
</feature>
<evidence type="ECO:0000256" key="6">
    <source>
        <dbReference type="RuleBase" id="RU000414"/>
    </source>
</evidence>
<comment type="function">
    <text evidence="5">Component of the mitochondrial ribosome (mitoribosome), a dedicated translation machinery responsible for the synthesis of mitochondrial genome-encoded proteins, including at least some of the essential transmembrane subunits of the mitochondrial respiratory chain. The mitoribosomes are attached to the mitochondrial inner membrane and translation products are cotranslationally integrated into the membrane.</text>
</comment>